<evidence type="ECO:0000256" key="3">
    <source>
        <dbReference type="ARBA" id="ARBA00023163"/>
    </source>
</evidence>
<evidence type="ECO:0000256" key="4">
    <source>
        <dbReference type="PROSITE-ProRule" id="PRU00335"/>
    </source>
</evidence>
<comment type="caution">
    <text evidence="6">The sequence shown here is derived from an EMBL/GenBank/DDBJ whole genome shotgun (WGS) entry which is preliminary data.</text>
</comment>
<feature type="domain" description="HTH tetR-type" evidence="5">
    <location>
        <begin position="7"/>
        <end position="65"/>
    </location>
</feature>
<dbReference type="PANTHER" id="PTHR30055:SF220">
    <property type="entry name" value="TETR-FAMILY REGULATORY PROTEIN"/>
    <property type="match status" value="1"/>
</dbReference>
<evidence type="ECO:0000256" key="2">
    <source>
        <dbReference type="ARBA" id="ARBA00023125"/>
    </source>
</evidence>
<dbReference type="SUPFAM" id="SSF48498">
    <property type="entry name" value="Tetracyclin repressor-like, C-terminal domain"/>
    <property type="match status" value="1"/>
</dbReference>
<dbReference type="PANTHER" id="PTHR30055">
    <property type="entry name" value="HTH-TYPE TRANSCRIPTIONAL REGULATOR RUTR"/>
    <property type="match status" value="1"/>
</dbReference>
<dbReference type="InterPro" id="IPR001647">
    <property type="entry name" value="HTH_TetR"/>
</dbReference>
<evidence type="ECO:0000313" key="7">
    <source>
        <dbReference type="Proteomes" id="UP001193680"/>
    </source>
</evidence>
<accession>A0ABS0BY35</accession>
<protein>
    <submittedName>
        <fullName evidence="6">TetR/AcrR family transcriptional regulator</fullName>
    </submittedName>
</protein>
<name>A0ABS0BY35_9GAMM</name>
<dbReference type="InterPro" id="IPR036271">
    <property type="entry name" value="Tet_transcr_reg_TetR-rel_C_sf"/>
</dbReference>
<gene>
    <name evidence="6" type="ORF">H8792_010185</name>
</gene>
<dbReference type="SUPFAM" id="SSF46689">
    <property type="entry name" value="Homeodomain-like"/>
    <property type="match status" value="1"/>
</dbReference>
<dbReference type="Gene3D" id="1.10.357.10">
    <property type="entry name" value="Tetracycline Repressor, domain 2"/>
    <property type="match status" value="1"/>
</dbReference>
<dbReference type="Proteomes" id="UP001193680">
    <property type="component" value="Unassembled WGS sequence"/>
</dbReference>
<dbReference type="InterPro" id="IPR009057">
    <property type="entry name" value="Homeodomain-like_sf"/>
</dbReference>
<keyword evidence="7" id="KW-1185">Reference proteome</keyword>
<reference evidence="6 7" key="2">
    <citation type="submission" date="2020-11" db="EMBL/GenBank/DDBJ databases">
        <title>Sulfur oxidizing isolate from Hospital Hole Sinkhole.</title>
        <authorList>
            <person name="Scott K.M."/>
        </authorList>
    </citation>
    <scope>NUCLEOTIDE SEQUENCE [LARGE SCALE GENOMIC DNA]</scope>
    <source>
        <strain evidence="6 7">HH1</strain>
    </source>
</reference>
<feature type="DNA-binding region" description="H-T-H motif" evidence="4">
    <location>
        <begin position="28"/>
        <end position="47"/>
    </location>
</feature>
<evidence type="ECO:0000256" key="1">
    <source>
        <dbReference type="ARBA" id="ARBA00023015"/>
    </source>
</evidence>
<dbReference type="PROSITE" id="PS50977">
    <property type="entry name" value="HTH_TETR_2"/>
    <property type="match status" value="1"/>
</dbReference>
<keyword evidence="3" id="KW-0804">Transcription</keyword>
<evidence type="ECO:0000313" key="6">
    <source>
        <dbReference type="EMBL" id="MBF6058708.1"/>
    </source>
</evidence>
<dbReference type="InterPro" id="IPR050109">
    <property type="entry name" value="HTH-type_TetR-like_transc_reg"/>
</dbReference>
<keyword evidence="2 4" id="KW-0238">DNA-binding</keyword>
<keyword evidence="1" id="KW-0805">Transcription regulation</keyword>
<dbReference type="EMBL" id="JACBGI020000025">
    <property type="protein sequence ID" value="MBF6058708.1"/>
    <property type="molecule type" value="Genomic_DNA"/>
</dbReference>
<dbReference type="InterPro" id="IPR025996">
    <property type="entry name" value="MT1864/Rv1816-like_C"/>
</dbReference>
<reference evidence="6 7" key="1">
    <citation type="submission" date="2020-06" db="EMBL/GenBank/DDBJ databases">
        <authorList>
            <person name="Scott K."/>
        </authorList>
    </citation>
    <scope>NUCLEOTIDE SEQUENCE [LARGE SCALE GENOMIC DNA]</scope>
    <source>
        <strain evidence="6 7">HH1</strain>
    </source>
</reference>
<dbReference type="Pfam" id="PF13305">
    <property type="entry name" value="TetR_C_33"/>
    <property type="match status" value="1"/>
</dbReference>
<evidence type="ECO:0000259" key="5">
    <source>
        <dbReference type="PROSITE" id="PS50977"/>
    </source>
</evidence>
<proteinExistence type="predicted"/>
<sequence length="187" mass="20884">MSKYHHGDLKSGLIREAVQLLQEGKSFSLRGLSSGLSVSPAAVYRHFPNKDALLMAVAIEGFELLQQRFQSIEKDDPKERLKELGIVYVDFALQFPGHYRVMFGEFQCEPEQEELLGETGRATFSALMNACSDLADTEEVAKVMAASAWSLVHGYALLRMQRHLSAFGEPVPSIEEVLDQFWTSVTA</sequence>
<dbReference type="RefSeq" id="WP_185978855.1">
    <property type="nucleotide sequence ID" value="NZ_JACBGI020000025.1"/>
</dbReference>
<dbReference type="Pfam" id="PF00440">
    <property type="entry name" value="TetR_N"/>
    <property type="match status" value="1"/>
</dbReference>
<organism evidence="6 7">
    <name type="scientific">Thiomicrorhabdus heinhorstiae</name>
    <dbReference type="NCBI Taxonomy" id="2748010"/>
    <lineage>
        <taxon>Bacteria</taxon>
        <taxon>Pseudomonadati</taxon>
        <taxon>Pseudomonadota</taxon>
        <taxon>Gammaproteobacteria</taxon>
        <taxon>Thiotrichales</taxon>
        <taxon>Piscirickettsiaceae</taxon>
        <taxon>Thiomicrorhabdus</taxon>
    </lineage>
</organism>